<feature type="domain" description="Minor tail T" evidence="1">
    <location>
        <begin position="24"/>
        <end position="81"/>
    </location>
</feature>
<evidence type="ECO:0000259" key="1">
    <source>
        <dbReference type="Pfam" id="PF06223"/>
    </source>
</evidence>
<dbReference type="Proteomes" id="UP000007257">
    <property type="component" value="Chromosome"/>
</dbReference>
<dbReference type="Pfam" id="PF06223">
    <property type="entry name" value="Phage_tail_T"/>
    <property type="match status" value="1"/>
</dbReference>
<reference evidence="3" key="1">
    <citation type="submission" date="2011-01" db="EMBL/GenBank/DDBJ databases">
        <title>Complete sequence of chromosome of Rahnella sp. Y9602.</title>
        <authorList>
            <consortium name="US DOE Joint Genome Institute"/>
            <person name="Lucas S."/>
            <person name="Copeland A."/>
            <person name="Lapidus A."/>
            <person name="Cheng J.-F."/>
            <person name="Goodwin L."/>
            <person name="Pitluck S."/>
            <person name="Lu M."/>
            <person name="Detter J.C."/>
            <person name="Han C."/>
            <person name="Tapia R."/>
            <person name="Land M."/>
            <person name="Hauser L."/>
            <person name="Kyrpides N."/>
            <person name="Ivanova N."/>
            <person name="Ovchinnikova G."/>
            <person name="Pagani I."/>
            <person name="Sobecky P.A."/>
            <person name="Martinez R.J."/>
            <person name="Woyke T."/>
        </authorList>
    </citation>
    <scope>NUCLEOTIDE SEQUENCE [LARGE SCALE GENOMIC DNA]</scope>
    <source>
        <strain evidence="3">Y9602</strain>
    </source>
</reference>
<proteinExistence type="predicted"/>
<dbReference type="KEGG" id="rah:Rahaq_1816"/>
<dbReference type="InterPro" id="IPR009350">
    <property type="entry name" value="Phage_tail_T"/>
</dbReference>
<name>A0A0H3F928_RAHSY</name>
<accession>A0A0H3F928</accession>
<sequence length="92" mass="10346">MTFFLFSLALRLGRTVHELRETLTASELKMWIAYDRLSPIGDWRGDVQAAQVATATINAQGGKLSLNDVLLKWGQTEEEKEISDFEEFLGGL</sequence>
<gene>
    <name evidence="2" type="ordered locus">Rahaq_1816</name>
</gene>
<dbReference type="AlphaFoldDB" id="A0A0H3F928"/>
<protein>
    <recommendedName>
        <fullName evidence="1">Minor tail T domain-containing protein</fullName>
    </recommendedName>
</protein>
<dbReference type="eggNOG" id="ENOG50330CG">
    <property type="taxonomic scope" value="Bacteria"/>
</dbReference>
<dbReference type="RefSeq" id="WP_013575136.1">
    <property type="nucleotide sequence ID" value="NC_015061.1"/>
</dbReference>
<organism evidence="2 3">
    <name type="scientific">Rahnella sp. (strain Y9602)</name>
    <dbReference type="NCBI Taxonomy" id="2703885"/>
    <lineage>
        <taxon>Bacteria</taxon>
        <taxon>Pseudomonadati</taxon>
        <taxon>Pseudomonadota</taxon>
        <taxon>Gammaproteobacteria</taxon>
        <taxon>Enterobacterales</taxon>
        <taxon>Yersiniaceae</taxon>
        <taxon>Rahnella</taxon>
    </lineage>
</organism>
<evidence type="ECO:0000313" key="3">
    <source>
        <dbReference type="Proteomes" id="UP000007257"/>
    </source>
</evidence>
<evidence type="ECO:0000313" key="2">
    <source>
        <dbReference type="EMBL" id="ADW73434.1"/>
    </source>
</evidence>
<dbReference type="HOGENOM" id="CLU_172885_0_0_6"/>
<dbReference type="EMBL" id="CP002505">
    <property type="protein sequence ID" value="ADW73434.1"/>
    <property type="molecule type" value="Genomic_DNA"/>
</dbReference>
<reference evidence="2 3" key="2">
    <citation type="journal article" date="2012" name="J. Bacteriol.">
        <title>Complete Genome Sequence of Rahnella sp. Strain Y9602, a Gammaproteobacterium Isolate from Metal- and Radionuclide-Contaminated Soil.</title>
        <authorList>
            <person name="Martinez R.J."/>
            <person name="Bruce D."/>
            <person name="Detter C."/>
            <person name="Goodwin L.A."/>
            <person name="Han J."/>
            <person name="Han C.S."/>
            <person name="Held B."/>
            <person name="Land M.L."/>
            <person name="Mikhailova N."/>
            <person name="Nolan M."/>
            <person name="Pennacchio L."/>
            <person name="Pitluck S."/>
            <person name="Tapia R."/>
            <person name="Woyke T."/>
            <person name="Sobecky P.A."/>
        </authorList>
    </citation>
    <scope>NUCLEOTIDE SEQUENCE [LARGE SCALE GENOMIC DNA]</scope>
    <source>
        <strain evidence="2 3">Y9602</strain>
    </source>
</reference>